<comment type="similarity">
    <text evidence="2 9">Belongs to the CRISPR-associated endoribonuclease Cas2 protein family.</text>
</comment>
<comment type="caution">
    <text evidence="10">The sequence shown here is derived from an EMBL/GenBank/DDBJ whole genome shotgun (WGS) entry which is preliminary data.</text>
</comment>
<evidence type="ECO:0000313" key="10">
    <source>
        <dbReference type="EMBL" id="KXG43099.1"/>
    </source>
</evidence>
<keyword evidence="7 9" id="KW-0460">Magnesium</keyword>
<keyword evidence="4 9" id="KW-0479">Metal-binding</keyword>
<dbReference type="GO" id="GO:0016787">
    <property type="term" value="F:hydrolase activity"/>
    <property type="evidence" value="ECO:0007669"/>
    <property type="project" value="UniProtKB-KW"/>
</dbReference>
<dbReference type="OrthoDB" id="279819at2"/>
<evidence type="ECO:0000256" key="6">
    <source>
        <dbReference type="ARBA" id="ARBA00022801"/>
    </source>
</evidence>
<gene>
    <name evidence="9" type="primary">cas2</name>
    <name evidence="10" type="ORF">U473_02955</name>
</gene>
<keyword evidence="3 9" id="KW-0540">Nuclease</keyword>
<dbReference type="SUPFAM" id="SSF143430">
    <property type="entry name" value="TTP0101/SSO1404-like"/>
    <property type="match status" value="1"/>
</dbReference>
<dbReference type="CDD" id="cd09725">
    <property type="entry name" value="Cas2_I_II_III"/>
    <property type="match status" value="1"/>
</dbReference>
<dbReference type="Pfam" id="PF09827">
    <property type="entry name" value="CRISPR_Cas2"/>
    <property type="match status" value="1"/>
</dbReference>
<sequence>MFVILVYDVGEKRVNKVLKKCREYLTWVQNSVLEGELSEGNLKKLKFEIGKIIKTGEDSVIIYSFQSTKYSTREVMGLTKNSQDIFV</sequence>
<dbReference type="InterPro" id="IPR021127">
    <property type="entry name" value="CRISPR_associated_Cas2"/>
</dbReference>
<evidence type="ECO:0000256" key="1">
    <source>
        <dbReference type="ARBA" id="ARBA00001946"/>
    </source>
</evidence>
<evidence type="ECO:0000256" key="3">
    <source>
        <dbReference type="ARBA" id="ARBA00022722"/>
    </source>
</evidence>
<dbReference type="InterPro" id="IPR019199">
    <property type="entry name" value="Virulence_VapD/CRISPR_Cas2"/>
</dbReference>
<dbReference type="Gene3D" id="3.30.70.240">
    <property type="match status" value="1"/>
</dbReference>
<proteinExistence type="inferred from homology"/>
<protein>
    <recommendedName>
        <fullName evidence="9">CRISPR-associated endoribonuclease Cas2</fullName>
        <ecNumber evidence="9">3.1.-.-</ecNumber>
    </recommendedName>
</protein>
<comment type="cofactor">
    <cofactor evidence="1 9">
        <name>Mg(2+)</name>
        <dbReference type="ChEBI" id="CHEBI:18420"/>
    </cofactor>
</comment>
<dbReference type="GO" id="GO:0043571">
    <property type="term" value="P:maintenance of CRISPR repeat elements"/>
    <property type="evidence" value="ECO:0007669"/>
    <property type="project" value="UniProtKB-UniRule"/>
</dbReference>
<evidence type="ECO:0000256" key="4">
    <source>
        <dbReference type="ARBA" id="ARBA00022723"/>
    </source>
</evidence>
<dbReference type="GO" id="GO:0004521">
    <property type="term" value="F:RNA endonuclease activity"/>
    <property type="evidence" value="ECO:0007669"/>
    <property type="project" value="InterPro"/>
</dbReference>
<dbReference type="HAMAP" id="MF_01471">
    <property type="entry name" value="Cas2"/>
    <property type="match status" value="1"/>
</dbReference>
<dbReference type="STRING" id="1413211.U473_02955"/>
<evidence type="ECO:0000256" key="2">
    <source>
        <dbReference type="ARBA" id="ARBA00009959"/>
    </source>
</evidence>
<keyword evidence="5 9" id="KW-0255">Endonuclease</keyword>
<evidence type="ECO:0000256" key="8">
    <source>
        <dbReference type="ARBA" id="ARBA00023118"/>
    </source>
</evidence>
<dbReference type="NCBIfam" id="TIGR01573">
    <property type="entry name" value="cas2"/>
    <property type="match status" value="1"/>
</dbReference>
<dbReference type="Proteomes" id="UP000070352">
    <property type="component" value="Unassembled WGS sequence"/>
</dbReference>
<dbReference type="GO" id="GO:0046872">
    <property type="term" value="F:metal ion binding"/>
    <property type="evidence" value="ECO:0007669"/>
    <property type="project" value="UniProtKB-UniRule"/>
</dbReference>
<accession>A0A135L2H6</accession>
<comment type="function">
    <text evidence="9">CRISPR (clustered regularly interspaced short palindromic repeat), is an adaptive immune system that provides protection against mobile genetic elements (viruses, transposable elements and conjugative plasmids). CRISPR clusters contain sequences complementary to antecedent mobile elements and target invading nucleic acids. CRISPR clusters are transcribed and processed into CRISPR RNA (crRNA). Functions as a ssRNA-specific endoribonuclease. Involved in the integration of spacer DNA into the CRISPR cassette.</text>
</comment>
<evidence type="ECO:0000256" key="7">
    <source>
        <dbReference type="ARBA" id="ARBA00022842"/>
    </source>
</evidence>
<dbReference type="EMBL" id="LSKU01000001">
    <property type="protein sequence ID" value="KXG43099.1"/>
    <property type="molecule type" value="Genomic_DNA"/>
</dbReference>
<dbReference type="AlphaFoldDB" id="A0A135L2H6"/>
<keyword evidence="6 9" id="KW-0378">Hydrolase</keyword>
<comment type="subunit">
    <text evidence="9">Homodimer, forms a heterotetramer with a Cas1 homodimer.</text>
</comment>
<keyword evidence="8 9" id="KW-0051">Antiviral defense</keyword>
<organism evidence="10 11">
    <name type="scientific">Tepidibacillus decaturensis</name>
    <dbReference type="NCBI Taxonomy" id="1413211"/>
    <lineage>
        <taxon>Bacteria</taxon>
        <taxon>Bacillati</taxon>
        <taxon>Bacillota</taxon>
        <taxon>Bacilli</taxon>
        <taxon>Bacillales</taxon>
        <taxon>Bacillaceae</taxon>
        <taxon>Tepidibacillus</taxon>
    </lineage>
</organism>
<keyword evidence="11" id="KW-1185">Reference proteome</keyword>
<reference evidence="10 11" key="1">
    <citation type="submission" date="2016-02" db="EMBL/GenBank/DDBJ databases">
        <title>Draft Genome for Tepidibacillus decaturensis nov. sp. Strain Z9, an Anaerobic, Moderately Thermophilic and Heterotrophic Bacterium from Deep Subsurface of the Illinois Basin, USA.</title>
        <authorList>
            <person name="Dong Y."/>
            <person name="Chang J.Y."/>
            <person name="Sanford R."/>
            <person name="Fouke B.W."/>
        </authorList>
    </citation>
    <scope>NUCLEOTIDE SEQUENCE [LARGE SCALE GENOMIC DNA]</scope>
    <source>
        <strain evidence="10 11">Z9</strain>
    </source>
</reference>
<dbReference type="RefSeq" id="WP_068723176.1">
    <property type="nucleotide sequence ID" value="NZ_LSKU01000001.1"/>
</dbReference>
<evidence type="ECO:0000256" key="5">
    <source>
        <dbReference type="ARBA" id="ARBA00022759"/>
    </source>
</evidence>
<dbReference type="GO" id="GO:0051607">
    <property type="term" value="P:defense response to virus"/>
    <property type="evidence" value="ECO:0007669"/>
    <property type="project" value="UniProtKB-UniRule"/>
</dbReference>
<dbReference type="PANTHER" id="PTHR34405:SF1">
    <property type="entry name" value="CRISPR-ASSOCIATED ENDORIBONUCLEASE CAS2"/>
    <property type="match status" value="1"/>
</dbReference>
<dbReference type="EC" id="3.1.-.-" evidence="9"/>
<evidence type="ECO:0000256" key="9">
    <source>
        <dbReference type="HAMAP-Rule" id="MF_01471"/>
    </source>
</evidence>
<name>A0A135L2H6_9BACI</name>
<evidence type="ECO:0000313" key="11">
    <source>
        <dbReference type="Proteomes" id="UP000070352"/>
    </source>
</evidence>
<dbReference type="PANTHER" id="PTHR34405">
    <property type="entry name" value="CRISPR-ASSOCIATED ENDORIBONUCLEASE CAS2"/>
    <property type="match status" value="1"/>
</dbReference>
<feature type="binding site" evidence="9">
    <location>
        <position position="8"/>
    </location>
    <ligand>
        <name>Mg(2+)</name>
        <dbReference type="ChEBI" id="CHEBI:18420"/>
        <note>catalytic</note>
    </ligand>
</feature>